<dbReference type="InterPro" id="IPR029069">
    <property type="entry name" value="HotDog_dom_sf"/>
</dbReference>
<dbReference type="RefSeq" id="WP_265270977.1">
    <property type="nucleotide sequence ID" value="NZ_JANFAV010000018.1"/>
</dbReference>
<keyword evidence="3" id="KW-1185">Reference proteome</keyword>
<accession>A0AA41ZD07</accession>
<dbReference type="PANTHER" id="PTHR28152">
    <property type="entry name" value="HYDROXYACYL-THIOESTER DEHYDRATASE TYPE 2, MITOCHONDRIAL"/>
    <property type="match status" value="1"/>
</dbReference>
<dbReference type="AlphaFoldDB" id="A0AA41ZD07"/>
<gene>
    <name evidence="2" type="ORF">NEE01_20095</name>
</gene>
<reference evidence="2" key="1">
    <citation type="submission" date="2022-06" db="EMBL/GenBank/DDBJ databases">
        <title>Sphingomonas sp. nov. isolated from rhizosphere soil of tomato.</title>
        <authorList>
            <person name="Dong H."/>
            <person name="Gao R."/>
        </authorList>
    </citation>
    <scope>NUCLEOTIDE SEQUENCE</scope>
    <source>
        <strain evidence="2">MMSM24</strain>
    </source>
</reference>
<organism evidence="2 3">
    <name type="scientific">Sphingomonas lycopersici</name>
    <dbReference type="NCBI Taxonomy" id="2951807"/>
    <lineage>
        <taxon>Bacteria</taxon>
        <taxon>Pseudomonadati</taxon>
        <taxon>Pseudomonadota</taxon>
        <taxon>Alphaproteobacteria</taxon>
        <taxon>Sphingomonadales</taxon>
        <taxon>Sphingomonadaceae</taxon>
        <taxon>Sphingomonas</taxon>
    </lineage>
</organism>
<feature type="domain" description="FAS1-like dehydratase" evidence="1">
    <location>
        <begin position="57"/>
        <end position="130"/>
    </location>
</feature>
<dbReference type="GO" id="GO:0019171">
    <property type="term" value="F:(3R)-hydroxyacyl-[acyl-carrier-protein] dehydratase activity"/>
    <property type="evidence" value="ECO:0007669"/>
    <property type="project" value="TreeGrafter"/>
</dbReference>
<sequence length="283" mass="30617">MSDWSRWVGREEVRRDRIDAGLLTRWCASLDRAVPDDGAVPQGLHWCLCLPDAPTAALGEDGHPRRDDSPASFMPPVPLPRRMWASSKVDFVRALHAGEVIERRSRIVSVTAKTGASGQLVFVDVAHDTLGDGELALREVQSIVYRDAAPPGAPPTPPPLVAGTFDAGGWDAVRTIVPYAPLLFRYSALTFNSHRIHYDLPYATGAEGYRGLVVHGPLTASLLLDLARRELGDNRLRTFAFRGVSPAVAGEPLHLALRTEGEAIELGAFAADGRQAMSASART</sequence>
<protein>
    <submittedName>
        <fullName evidence="2">MaoC family dehydratase N-terminal domain-containing protein</fullName>
    </submittedName>
</protein>
<proteinExistence type="predicted"/>
<dbReference type="InterPro" id="IPR039569">
    <property type="entry name" value="FAS1-like_DH_region"/>
</dbReference>
<comment type="caution">
    <text evidence="2">The sequence shown here is derived from an EMBL/GenBank/DDBJ whole genome shotgun (WGS) entry which is preliminary data.</text>
</comment>
<dbReference type="Gene3D" id="3.10.129.10">
    <property type="entry name" value="Hotdog Thioesterase"/>
    <property type="match status" value="1"/>
</dbReference>
<dbReference type="Pfam" id="PF13452">
    <property type="entry name" value="FAS1_DH_region"/>
    <property type="match status" value="1"/>
</dbReference>
<dbReference type="SUPFAM" id="SSF54637">
    <property type="entry name" value="Thioesterase/thiol ester dehydrase-isomerase"/>
    <property type="match status" value="2"/>
</dbReference>
<name>A0AA41ZD07_9SPHN</name>
<evidence type="ECO:0000313" key="2">
    <source>
        <dbReference type="EMBL" id="MCW6537087.1"/>
    </source>
</evidence>
<dbReference type="Proteomes" id="UP001165565">
    <property type="component" value="Unassembled WGS sequence"/>
</dbReference>
<evidence type="ECO:0000313" key="3">
    <source>
        <dbReference type="Proteomes" id="UP001165565"/>
    </source>
</evidence>
<dbReference type="InterPro" id="IPR052741">
    <property type="entry name" value="Mitochondrial_HTD2"/>
</dbReference>
<dbReference type="EMBL" id="JANFAV010000018">
    <property type="protein sequence ID" value="MCW6537087.1"/>
    <property type="molecule type" value="Genomic_DNA"/>
</dbReference>
<dbReference type="PANTHER" id="PTHR28152:SF1">
    <property type="entry name" value="HYDROXYACYL-THIOESTER DEHYDRATASE TYPE 2, MITOCHONDRIAL"/>
    <property type="match status" value="1"/>
</dbReference>
<evidence type="ECO:0000259" key="1">
    <source>
        <dbReference type="Pfam" id="PF13452"/>
    </source>
</evidence>